<protein>
    <submittedName>
        <fullName evidence="1">Uncharacterized protein</fullName>
    </submittedName>
</protein>
<reference evidence="1 2" key="1">
    <citation type="submission" date="2024-07" db="EMBL/GenBank/DDBJ databases">
        <title>Section-level genome sequencing and comparative genomics of Aspergillus sections Usti and Cavernicolus.</title>
        <authorList>
            <consortium name="Lawrence Berkeley National Laboratory"/>
            <person name="Nybo J.L."/>
            <person name="Vesth T.C."/>
            <person name="Theobald S."/>
            <person name="Frisvad J.C."/>
            <person name="Larsen T.O."/>
            <person name="Kjaerboelling I."/>
            <person name="Rothschild-Mancinelli K."/>
            <person name="Lyhne E.K."/>
            <person name="Kogle M.E."/>
            <person name="Barry K."/>
            <person name="Clum A."/>
            <person name="Na H."/>
            <person name="Ledsgaard L."/>
            <person name="Lin J."/>
            <person name="Lipzen A."/>
            <person name="Kuo A."/>
            <person name="Riley R."/>
            <person name="Mondo S."/>
            <person name="Labutti K."/>
            <person name="Haridas S."/>
            <person name="Pangalinan J."/>
            <person name="Salamov A.A."/>
            <person name="Simmons B.A."/>
            <person name="Magnuson J.K."/>
            <person name="Chen J."/>
            <person name="Drula E."/>
            <person name="Henrissat B."/>
            <person name="Wiebenga A."/>
            <person name="Lubbers R.J."/>
            <person name="Gomes A.C."/>
            <person name="Makela M.R."/>
            <person name="Stajich J."/>
            <person name="Grigoriev I.V."/>
            <person name="Mortensen U.H."/>
            <person name="De Vries R.P."/>
            <person name="Baker S.E."/>
            <person name="Andersen M.R."/>
        </authorList>
    </citation>
    <scope>NUCLEOTIDE SEQUENCE [LARGE SCALE GENOMIC DNA]</scope>
    <source>
        <strain evidence="1 2">CBS 123904</strain>
    </source>
</reference>
<sequence>MIQHTNGRLRELSVTAFNQIIEEPKTLSIFRLLPDYENELYLKLLWRSLFLRAMRSLICISNIKPLKVQKLTRVCRHCMISF</sequence>
<proteinExistence type="predicted"/>
<dbReference type="EMBL" id="JBFXLU010000027">
    <property type="protein sequence ID" value="KAL2851949.1"/>
    <property type="molecule type" value="Genomic_DNA"/>
</dbReference>
<gene>
    <name evidence="1" type="ORF">BJY01DRAFT_208524</name>
</gene>
<comment type="caution">
    <text evidence="1">The sequence shown here is derived from an EMBL/GenBank/DDBJ whole genome shotgun (WGS) entry which is preliminary data.</text>
</comment>
<name>A0ABR4KI31_9EURO</name>
<organism evidence="1 2">
    <name type="scientific">Aspergillus pseudoustus</name>
    <dbReference type="NCBI Taxonomy" id="1810923"/>
    <lineage>
        <taxon>Eukaryota</taxon>
        <taxon>Fungi</taxon>
        <taxon>Dikarya</taxon>
        <taxon>Ascomycota</taxon>
        <taxon>Pezizomycotina</taxon>
        <taxon>Eurotiomycetes</taxon>
        <taxon>Eurotiomycetidae</taxon>
        <taxon>Eurotiales</taxon>
        <taxon>Aspergillaceae</taxon>
        <taxon>Aspergillus</taxon>
        <taxon>Aspergillus subgen. Nidulantes</taxon>
    </lineage>
</organism>
<accession>A0ABR4KI31</accession>
<evidence type="ECO:0000313" key="1">
    <source>
        <dbReference type="EMBL" id="KAL2851949.1"/>
    </source>
</evidence>
<keyword evidence="2" id="KW-1185">Reference proteome</keyword>
<dbReference type="Proteomes" id="UP001610446">
    <property type="component" value="Unassembled WGS sequence"/>
</dbReference>
<evidence type="ECO:0000313" key="2">
    <source>
        <dbReference type="Proteomes" id="UP001610446"/>
    </source>
</evidence>